<dbReference type="Proteomes" id="UP000275846">
    <property type="component" value="Unassembled WGS sequence"/>
</dbReference>
<keyword evidence="2" id="KW-1185">Reference proteome</keyword>
<evidence type="ECO:0000313" key="1">
    <source>
        <dbReference type="EMBL" id="VDM00390.1"/>
    </source>
</evidence>
<gene>
    <name evidence="1" type="ORF">SSLN_LOCUS14004</name>
</gene>
<evidence type="ECO:0000313" key="3">
    <source>
        <dbReference type="WBParaSite" id="SSLN_0001454001-mRNA-1"/>
    </source>
</evidence>
<organism evidence="3">
    <name type="scientific">Schistocephalus solidus</name>
    <name type="common">Tapeworm</name>
    <dbReference type="NCBI Taxonomy" id="70667"/>
    <lineage>
        <taxon>Eukaryota</taxon>
        <taxon>Metazoa</taxon>
        <taxon>Spiralia</taxon>
        <taxon>Lophotrochozoa</taxon>
        <taxon>Platyhelminthes</taxon>
        <taxon>Cestoda</taxon>
        <taxon>Eucestoda</taxon>
        <taxon>Diphyllobothriidea</taxon>
        <taxon>Diphyllobothriidae</taxon>
        <taxon>Schistocephalus</taxon>
    </lineage>
</organism>
<dbReference type="EMBL" id="UYSU01038569">
    <property type="protein sequence ID" value="VDM00390.1"/>
    <property type="molecule type" value="Genomic_DNA"/>
</dbReference>
<reference evidence="1 2" key="2">
    <citation type="submission" date="2018-11" db="EMBL/GenBank/DDBJ databases">
        <authorList>
            <consortium name="Pathogen Informatics"/>
        </authorList>
    </citation>
    <scope>NUCLEOTIDE SEQUENCE [LARGE SCALE GENOMIC DNA]</scope>
    <source>
        <strain evidence="1 2">NST_G2</strain>
    </source>
</reference>
<evidence type="ECO:0000313" key="2">
    <source>
        <dbReference type="Proteomes" id="UP000275846"/>
    </source>
</evidence>
<proteinExistence type="predicted"/>
<reference evidence="3" key="1">
    <citation type="submission" date="2016-06" db="UniProtKB">
        <authorList>
            <consortium name="WormBaseParasite"/>
        </authorList>
    </citation>
    <scope>IDENTIFICATION</scope>
</reference>
<dbReference type="AlphaFoldDB" id="A0A183TC06"/>
<dbReference type="WBParaSite" id="SSLN_0001454001-mRNA-1">
    <property type="protein sequence ID" value="SSLN_0001454001-mRNA-1"/>
    <property type="gene ID" value="SSLN_0001454001"/>
</dbReference>
<protein>
    <submittedName>
        <fullName evidence="1 3">Uncharacterized protein</fullName>
    </submittedName>
</protein>
<dbReference type="OrthoDB" id="6317163at2759"/>
<sequence>MKVPAPRTILVNAQVMPKCPRCQRIFRARIGLVGYLRTQCTNNLKIQTFTSNAANPPSDSPTITPVIDSSVPSIIETTSLYSLPGFPTTAFTFNTTTTTISNGDSLLNCPQCDRTFT</sequence>
<name>A0A183TC06_SCHSO</name>
<accession>A0A183TC06</accession>